<name>A0AAD4M7Q5_9AGAM</name>
<dbReference type="AlphaFoldDB" id="A0AAD4M7Q5"/>
<gene>
    <name evidence="1" type="ORF">B0F90DRAFT_171787</name>
</gene>
<evidence type="ECO:0000313" key="1">
    <source>
        <dbReference type="EMBL" id="KAI0302830.1"/>
    </source>
</evidence>
<keyword evidence="2" id="KW-1185">Reference proteome</keyword>
<proteinExistence type="predicted"/>
<organism evidence="1 2">
    <name type="scientific">Multifurca ochricompacta</name>
    <dbReference type="NCBI Taxonomy" id="376703"/>
    <lineage>
        <taxon>Eukaryota</taxon>
        <taxon>Fungi</taxon>
        <taxon>Dikarya</taxon>
        <taxon>Basidiomycota</taxon>
        <taxon>Agaricomycotina</taxon>
        <taxon>Agaricomycetes</taxon>
        <taxon>Russulales</taxon>
        <taxon>Russulaceae</taxon>
        <taxon>Multifurca</taxon>
    </lineage>
</organism>
<evidence type="ECO:0000313" key="2">
    <source>
        <dbReference type="Proteomes" id="UP001203297"/>
    </source>
</evidence>
<accession>A0AAD4M7Q5</accession>
<dbReference type="EMBL" id="WTXG01000010">
    <property type="protein sequence ID" value="KAI0302830.1"/>
    <property type="molecule type" value="Genomic_DNA"/>
</dbReference>
<comment type="caution">
    <text evidence="1">The sequence shown here is derived from an EMBL/GenBank/DDBJ whole genome shotgun (WGS) entry which is preliminary data.</text>
</comment>
<protein>
    <submittedName>
        <fullName evidence="1">Uncharacterized protein</fullName>
    </submittedName>
</protein>
<sequence length="64" mass="7276">MMASSPKFLASQRPCICDMRQLRFAKVFIFPLPKASIPTTLLPLEIQWETVSRDRCSGDYAQIA</sequence>
<reference evidence="1" key="1">
    <citation type="journal article" date="2022" name="New Phytol.">
        <title>Evolutionary transition to the ectomycorrhizal habit in the genomes of a hyperdiverse lineage of mushroom-forming fungi.</title>
        <authorList>
            <person name="Looney B."/>
            <person name="Miyauchi S."/>
            <person name="Morin E."/>
            <person name="Drula E."/>
            <person name="Courty P.E."/>
            <person name="Kohler A."/>
            <person name="Kuo A."/>
            <person name="LaButti K."/>
            <person name="Pangilinan J."/>
            <person name="Lipzen A."/>
            <person name="Riley R."/>
            <person name="Andreopoulos W."/>
            <person name="He G."/>
            <person name="Johnson J."/>
            <person name="Nolan M."/>
            <person name="Tritt A."/>
            <person name="Barry K.W."/>
            <person name="Grigoriev I.V."/>
            <person name="Nagy L.G."/>
            <person name="Hibbett D."/>
            <person name="Henrissat B."/>
            <person name="Matheny P.B."/>
            <person name="Labbe J."/>
            <person name="Martin F.M."/>
        </authorList>
    </citation>
    <scope>NUCLEOTIDE SEQUENCE</scope>
    <source>
        <strain evidence="1">BPL690</strain>
    </source>
</reference>
<dbReference type="Proteomes" id="UP001203297">
    <property type="component" value="Unassembled WGS sequence"/>
</dbReference>